<organism evidence="1 2">
    <name type="scientific">Oceanospirillum sediminis</name>
    <dbReference type="NCBI Taxonomy" id="2760088"/>
    <lineage>
        <taxon>Bacteria</taxon>
        <taxon>Pseudomonadati</taxon>
        <taxon>Pseudomonadota</taxon>
        <taxon>Gammaproteobacteria</taxon>
        <taxon>Oceanospirillales</taxon>
        <taxon>Oceanospirillaceae</taxon>
        <taxon>Oceanospirillum</taxon>
    </lineage>
</organism>
<dbReference type="AlphaFoldDB" id="A0A839IL46"/>
<proteinExistence type="predicted"/>
<dbReference type="Proteomes" id="UP000565262">
    <property type="component" value="Unassembled WGS sequence"/>
</dbReference>
<evidence type="ECO:0000313" key="1">
    <source>
        <dbReference type="EMBL" id="MBB1485935.1"/>
    </source>
</evidence>
<sequence>MKESHGNQPEFVANPVLFEESSHSGADLSDILVDKMPCTVVSKQQEWVSDDDPVVLTRIFEQDISLVQWNRQPDAGTMIYVNWLLNRGRLLPLRLVASPELLQEQLKDDLPDHPHRDAFINDMIWLAEMFACLFGMEEVGLRLSLLKDAMCPRFHVDRIGARMVCTYAGAGTEWLSSANLNRSRLGAGSGGLSDEDSGLYINTGEAGVTEKSDIHAVPAGAVALMKGDLWPDREGQGLVHRSPACSETRPRLFLSMDVL</sequence>
<dbReference type="Pfam" id="PF08856">
    <property type="entry name" value="DUF1826"/>
    <property type="match status" value="1"/>
</dbReference>
<reference evidence="1 2" key="1">
    <citation type="submission" date="2020-08" db="EMBL/GenBank/DDBJ databases">
        <title>Oceanospirillum sp. nov. isolated from marine sediment.</title>
        <authorList>
            <person name="Ji X."/>
        </authorList>
    </citation>
    <scope>NUCLEOTIDE SEQUENCE [LARGE SCALE GENOMIC DNA]</scope>
    <source>
        <strain evidence="1 2">D5</strain>
    </source>
</reference>
<dbReference type="InterPro" id="IPR014955">
    <property type="entry name" value="DUF1826"/>
</dbReference>
<accession>A0A839IL46</accession>
<evidence type="ECO:0000313" key="2">
    <source>
        <dbReference type="Proteomes" id="UP000565262"/>
    </source>
</evidence>
<name>A0A839IL46_9GAMM</name>
<dbReference type="RefSeq" id="WP_182807719.1">
    <property type="nucleotide sequence ID" value="NZ_JACJFM010000004.1"/>
</dbReference>
<comment type="caution">
    <text evidence="1">The sequence shown here is derived from an EMBL/GenBank/DDBJ whole genome shotgun (WGS) entry which is preliminary data.</text>
</comment>
<protein>
    <submittedName>
        <fullName evidence="1">DUF1826 domain-containing protein</fullName>
    </submittedName>
</protein>
<keyword evidence="2" id="KW-1185">Reference proteome</keyword>
<gene>
    <name evidence="1" type="ORF">H4O21_04815</name>
</gene>
<dbReference type="EMBL" id="JACJFM010000004">
    <property type="protein sequence ID" value="MBB1485935.1"/>
    <property type="molecule type" value="Genomic_DNA"/>
</dbReference>